<organism evidence="1 2">
    <name type="scientific">Hominisplanchenecus murintestinalis</name>
    <dbReference type="NCBI Taxonomy" id="2941517"/>
    <lineage>
        <taxon>Bacteria</taxon>
        <taxon>Bacillati</taxon>
        <taxon>Bacillota</taxon>
        <taxon>Clostridia</taxon>
        <taxon>Lachnospirales</taxon>
        <taxon>Lachnospiraceae</taxon>
        <taxon>Hominisplanchenecus</taxon>
    </lineage>
</organism>
<name>A0AC61R1J1_9FIRM</name>
<dbReference type="EMBL" id="SRZB01000011">
    <property type="protein sequence ID" value="TGX99017.1"/>
    <property type="molecule type" value="Genomic_DNA"/>
</dbReference>
<accession>A0AC61R1J1</accession>
<evidence type="ECO:0000313" key="2">
    <source>
        <dbReference type="Proteomes" id="UP000307720"/>
    </source>
</evidence>
<protein>
    <submittedName>
        <fullName evidence="1">Uncharacterized protein</fullName>
    </submittedName>
</protein>
<reference evidence="1" key="1">
    <citation type="submission" date="2019-04" db="EMBL/GenBank/DDBJ databases">
        <title>Microbes associate with the intestines of laboratory mice.</title>
        <authorList>
            <person name="Navarre W."/>
            <person name="Wong E."/>
            <person name="Huang K."/>
            <person name="Tropini C."/>
            <person name="Ng K."/>
            <person name="Yu B."/>
        </authorList>
    </citation>
    <scope>NUCLEOTIDE SEQUENCE</scope>
    <source>
        <strain evidence="1">NM72_1-8</strain>
    </source>
</reference>
<keyword evidence="2" id="KW-1185">Reference proteome</keyword>
<evidence type="ECO:0000313" key="1">
    <source>
        <dbReference type="EMBL" id="TGX99017.1"/>
    </source>
</evidence>
<comment type="caution">
    <text evidence="1">The sequence shown here is derived from an EMBL/GenBank/DDBJ whole genome shotgun (WGS) entry which is preliminary data.</text>
</comment>
<proteinExistence type="predicted"/>
<gene>
    <name evidence="1" type="ORF">E5357_07110</name>
</gene>
<sequence>MGNEGRQKMNGFKEWISDNLRYILLALIVLLIMGAAVLGVSIYSKVVNDGRGQKEAAKHTEAVKITETESARETVESEKTTESAEDAQDTETNKNNTEAPVETQKETEPQTESQTEPQTESQTEPPSESETESETEPQPVYLTMQGSCYLRAEPSMEGEIIGEYWTGTTVEFLEDVGGWYKVRVDGMVGYMGARFF</sequence>
<dbReference type="Proteomes" id="UP000307720">
    <property type="component" value="Unassembled WGS sequence"/>
</dbReference>